<evidence type="ECO:0000313" key="2">
    <source>
        <dbReference type="EMBL" id="MEC5343074.1"/>
    </source>
</evidence>
<feature type="transmembrane region" description="Helical" evidence="1">
    <location>
        <begin position="91"/>
        <end position="113"/>
    </location>
</feature>
<dbReference type="RefSeq" id="WP_327618056.1">
    <property type="nucleotide sequence ID" value="NZ_JAYWTM010000007.1"/>
</dbReference>
<name>A0ABU6JQP5_9GAMM</name>
<keyword evidence="1" id="KW-1133">Transmembrane helix</keyword>
<feature type="transmembrane region" description="Helical" evidence="1">
    <location>
        <begin position="57"/>
        <end position="79"/>
    </location>
</feature>
<evidence type="ECO:0000313" key="3">
    <source>
        <dbReference type="Proteomes" id="UP001309705"/>
    </source>
</evidence>
<accession>A0ABU6JQP5</accession>
<dbReference type="Proteomes" id="UP001309705">
    <property type="component" value="Unassembled WGS sequence"/>
</dbReference>
<feature type="transmembrane region" description="Helical" evidence="1">
    <location>
        <begin position="146"/>
        <end position="168"/>
    </location>
</feature>
<keyword evidence="1" id="KW-0812">Transmembrane</keyword>
<comment type="caution">
    <text evidence="2">The sequence shown here is derived from an EMBL/GenBank/DDBJ whole genome shotgun (WGS) entry which is preliminary data.</text>
</comment>
<proteinExistence type="predicted"/>
<evidence type="ECO:0000256" key="1">
    <source>
        <dbReference type="SAM" id="Phobius"/>
    </source>
</evidence>
<organism evidence="2 3">
    <name type="scientific">Brenneria populi</name>
    <dbReference type="NCBI Taxonomy" id="1505588"/>
    <lineage>
        <taxon>Bacteria</taxon>
        <taxon>Pseudomonadati</taxon>
        <taxon>Pseudomonadota</taxon>
        <taxon>Gammaproteobacteria</taxon>
        <taxon>Enterobacterales</taxon>
        <taxon>Pectobacteriaceae</taxon>
        <taxon>Brenneria</taxon>
    </lineage>
</organism>
<gene>
    <name evidence="2" type="ORF">VSX58_10775</name>
</gene>
<protein>
    <submittedName>
        <fullName evidence="2">Uncharacterized protein</fullName>
    </submittedName>
</protein>
<dbReference type="EMBL" id="JAYWTM010000007">
    <property type="protein sequence ID" value="MEC5343074.1"/>
    <property type="molecule type" value="Genomic_DNA"/>
</dbReference>
<keyword evidence="1" id="KW-0472">Membrane</keyword>
<reference evidence="2 3" key="1">
    <citation type="journal article" date="2017" name="Int. J. Syst. Evol. Microbiol.">
        <title>Brenneria populi subsp. brevivirga subsp. nov. isolated from symptomatic bark of Populus x euramericana canker, and description of Brenneria populi subsp. populi subsp. nov.</title>
        <authorList>
            <person name="Zheng M.H."/>
            <person name="Piao C.G."/>
            <person name="Xue H."/>
            <person name="Guo M.W."/>
            <person name="Li Y."/>
        </authorList>
    </citation>
    <scope>NUCLEOTIDE SEQUENCE [LARGE SCALE GENOMIC DNA]</scope>
    <source>
        <strain evidence="2 3">D9-5</strain>
    </source>
</reference>
<sequence>MNVGSKLLGAQMAELIRHGRETEALMAGNDRTLLARSLEALESYFGKPVLEIPRQNAFPVALTLFLFLLSFTLNLLFLLDLFAINTPPAHVALFFIPSILFIIYIFSASYLLSRGYNRGLMLYNYFFIVILALGLFQFFYSCANAVNAISFSPVALTTSIAVLSSLFLGRALMNSRSFAAFVLYCRIQRMATQFRKLWMETRRR</sequence>
<feature type="transmembrane region" description="Helical" evidence="1">
    <location>
        <begin position="120"/>
        <end position="140"/>
    </location>
</feature>
<keyword evidence="3" id="KW-1185">Reference proteome</keyword>